<feature type="compositionally biased region" description="Low complexity" evidence="10">
    <location>
        <begin position="70"/>
        <end position="80"/>
    </location>
</feature>
<dbReference type="Proteomes" id="UP000030645">
    <property type="component" value="Unassembled WGS sequence"/>
</dbReference>
<organism evidence="12 13">
    <name type="scientific">Morus notabilis</name>
    <dbReference type="NCBI Taxonomy" id="981085"/>
    <lineage>
        <taxon>Eukaryota</taxon>
        <taxon>Viridiplantae</taxon>
        <taxon>Streptophyta</taxon>
        <taxon>Embryophyta</taxon>
        <taxon>Tracheophyta</taxon>
        <taxon>Spermatophyta</taxon>
        <taxon>Magnoliopsida</taxon>
        <taxon>eudicotyledons</taxon>
        <taxon>Gunneridae</taxon>
        <taxon>Pentapetalae</taxon>
        <taxon>rosids</taxon>
        <taxon>fabids</taxon>
        <taxon>Rosales</taxon>
        <taxon>Moraceae</taxon>
        <taxon>Moreae</taxon>
        <taxon>Morus</taxon>
    </lineage>
</organism>
<evidence type="ECO:0000259" key="11">
    <source>
        <dbReference type="PROSITE" id="PS51141"/>
    </source>
</evidence>
<accession>W9QLM6</accession>
<feature type="domain" description="SBP-type" evidence="11">
    <location>
        <begin position="92"/>
        <end position="169"/>
    </location>
</feature>
<sequence>MDWNSKAPTSWDFTELEQETFSNLDTVNGSNSFGDQKAIREDFSVDLKLGQTGNSGNEMVDTWREPGAVPKPVSSPSGSSKRSRGSYNGSQAVSCLVDGCNADLSNCRDYHRRHKVCELHSKTPQVTIGGHKQRFCQQCSRFHSLEEFDEGKRSCRKRLDGHNRRRRKPQPEPFSRYGNLLSNYTGTQLLPFSSSLIYPSTTVVNPSWPGGVVVKTEADSGLHNHHPQLPFLDKQNMFMGSPSPTTNTTYKGCSNKPFPLLQDHSPTINSSHTAPEVSACHNHPLLRTFPLCESSSESKSKAFFDVQHSDCALYLLSSSQAQTSEISLGHNNSQLGSMPMVHHPALYVHGGLEPMSSVLMANGSSGNAESVHCPNGMFHMGSVGNEAPHPHETLPSHWG</sequence>
<keyword evidence="5" id="KW-0805">Transcription regulation</keyword>
<evidence type="ECO:0000313" key="12">
    <source>
        <dbReference type="EMBL" id="EXB25256.1"/>
    </source>
</evidence>
<evidence type="ECO:0000256" key="5">
    <source>
        <dbReference type="ARBA" id="ARBA00023015"/>
    </source>
</evidence>
<dbReference type="InterPro" id="IPR036893">
    <property type="entry name" value="SBP_sf"/>
</dbReference>
<dbReference type="EMBL" id="KE343360">
    <property type="protein sequence ID" value="EXB25256.1"/>
    <property type="molecule type" value="Genomic_DNA"/>
</dbReference>
<dbReference type="SUPFAM" id="SSF103612">
    <property type="entry name" value="SBT domain"/>
    <property type="match status" value="1"/>
</dbReference>
<dbReference type="Gene3D" id="4.10.1100.10">
    <property type="entry name" value="Transcription factor, SBP-box domain"/>
    <property type="match status" value="1"/>
</dbReference>
<dbReference type="PANTHER" id="PTHR31251">
    <property type="entry name" value="SQUAMOSA PROMOTER-BINDING-LIKE PROTEIN 4"/>
    <property type="match status" value="1"/>
</dbReference>
<dbReference type="InterPro" id="IPR004333">
    <property type="entry name" value="SBP_dom"/>
</dbReference>
<dbReference type="GO" id="GO:0005634">
    <property type="term" value="C:nucleus"/>
    <property type="evidence" value="ECO:0007669"/>
    <property type="project" value="UniProtKB-SubCell"/>
</dbReference>
<evidence type="ECO:0000256" key="2">
    <source>
        <dbReference type="ARBA" id="ARBA00022723"/>
    </source>
</evidence>
<dbReference type="AlphaFoldDB" id="W9QLM6"/>
<dbReference type="GO" id="GO:0003677">
    <property type="term" value="F:DNA binding"/>
    <property type="evidence" value="ECO:0007669"/>
    <property type="project" value="UniProtKB-KW"/>
</dbReference>
<keyword evidence="2" id="KW-0479">Metal-binding</keyword>
<evidence type="ECO:0000256" key="9">
    <source>
        <dbReference type="PROSITE-ProRule" id="PRU00470"/>
    </source>
</evidence>
<dbReference type="eggNOG" id="ENOG502QRGA">
    <property type="taxonomic scope" value="Eukaryota"/>
</dbReference>
<keyword evidence="7" id="KW-0804">Transcription</keyword>
<dbReference type="STRING" id="981085.W9QLM6"/>
<dbReference type="GO" id="GO:0008270">
    <property type="term" value="F:zinc ion binding"/>
    <property type="evidence" value="ECO:0007669"/>
    <property type="project" value="UniProtKB-KW"/>
</dbReference>
<dbReference type="FunFam" id="4.10.1100.10:FF:000001">
    <property type="entry name" value="Squamosa promoter-binding-like protein 14"/>
    <property type="match status" value="1"/>
</dbReference>
<keyword evidence="6" id="KW-0238">DNA-binding</keyword>
<keyword evidence="3 9" id="KW-0863">Zinc-finger</keyword>
<keyword evidence="4" id="KW-0862">Zinc</keyword>
<evidence type="ECO:0000256" key="3">
    <source>
        <dbReference type="ARBA" id="ARBA00022771"/>
    </source>
</evidence>
<dbReference type="OrthoDB" id="514967at2759"/>
<protein>
    <submittedName>
        <fullName evidence="12">Squamosa promoter-binding-like protein 13</fullName>
    </submittedName>
</protein>
<evidence type="ECO:0000256" key="6">
    <source>
        <dbReference type="ARBA" id="ARBA00023125"/>
    </source>
</evidence>
<proteinExistence type="predicted"/>
<dbReference type="InterPro" id="IPR044817">
    <property type="entry name" value="SBP-like"/>
</dbReference>
<dbReference type="PROSITE" id="PS51141">
    <property type="entry name" value="ZF_SBP"/>
    <property type="match status" value="1"/>
</dbReference>
<evidence type="ECO:0000313" key="13">
    <source>
        <dbReference type="Proteomes" id="UP000030645"/>
    </source>
</evidence>
<dbReference type="PANTHER" id="PTHR31251:SF208">
    <property type="entry name" value="SQUAMOSA PROMOTER-BINDING-LIKE PROTEIN 18"/>
    <property type="match status" value="1"/>
</dbReference>
<gene>
    <name evidence="12" type="ORF">L484_010123</name>
</gene>
<name>W9QLM6_9ROSA</name>
<reference evidence="13" key="1">
    <citation type="submission" date="2013-01" db="EMBL/GenBank/DDBJ databases">
        <title>Draft Genome Sequence of a Mulberry Tree, Morus notabilis C.K. Schneid.</title>
        <authorList>
            <person name="He N."/>
            <person name="Zhao S."/>
        </authorList>
    </citation>
    <scope>NUCLEOTIDE SEQUENCE</scope>
</reference>
<keyword evidence="8" id="KW-0539">Nucleus</keyword>
<feature type="region of interest" description="Disordered" evidence="10">
    <location>
        <begin position="50"/>
        <end position="87"/>
    </location>
</feature>
<evidence type="ECO:0000256" key="1">
    <source>
        <dbReference type="ARBA" id="ARBA00004123"/>
    </source>
</evidence>
<feature type="region of interest" description="Disordered" evidence="10">
    <location>
        <begin position="159"/>
        <end position="178"/>
    </location>
</feature>
<evidence type="ECO:0000256" key="10">
    <source>
        <dbReference type="SAM" id="MobiDB-lite"/>
    </source>
</evidence>
<evidence type="ECO:0000256" key="7">
    <source>
        <dbReference type="ARBA" id="ARBA00023163"/>
    </source>
</evidence>
<keyword evidence="13" id="KW-1185">Reference proteome</keyword>
<comment type="subcellular location">
    <subcellularLocation>
        <location evidence="1">Nucleus</location>
    </subcellularLocation>
</comment>
<evidence type="ECO:0000256" key="8">
    <source>
        <dbReference type="ARBA" id="ARBA00023242"/>
    </source>
</evidence>
<evidence type="ECO:0000256" key="4">
    <source>
        <dbReference type="ARBA" id="ARBA00022833"/>
    </source>
</evidence>
<dbReference type="Pfam" id="PF03110">
    <property type="entry name" value="SBP"/>
    <property type="match status" value="1"/>
</dbReference>
<dbReference type="KEGG" id="mnt:21393429"/>